<reference evidence="1 2" key="1">
    <citation type="submission" date="2024-04" db="EMBL/GenBank/DDBJ databases">
        <title>draft genome sequnece of Paenibacillus filicis.</title>
        <authorList>
            <person name="Kim D.-U."/>
        </authorList>
    </citation>
    <scope>NUCLEOTIDE SEQUENCE [LARGE SCALE GENOMIC DNA]</scope>
    <source>
        <strain evidence="1 2">KACC14197</strain>
    </source>
</reference>
<dbReference type="RefSeq" id="WP_341415120.1">
    <property type="nucleotide sequence ID" value="NZ_JBBPCC010000004.1"/>
</dbReference>
<evidence type="ECO:0000313" key="1">
    <source>
        <dbReference type="EMBL" id="MEK8128061.1"/>
    </source>
</evidence>
<evidence type="ECO:0008006" key="3">
    <source>
        <dbReference type="Google" id="ProtNLM"/>
    </source>
</evidence>
<comment type="caution">
    <text evidence="1">The sequence shown here is derived from an EMBL/GenBank/DDBJ whole genome shotgun (WGS) entry which is preliminary data.</text>
</comment>
<proteinExistence type="predicted"/>
<gene>
    <name evidence="1" type="ORF">WMW72_09120</name>
</gene>
<sequence length="157" mass="16977">MNPVVRIYALWLLLLVLLVVSVLPLSIQNSVARSVEAAFQQVLGFSQAAIAAVPERPVREAEVYPPVSVLEARHMLEQPVSVEGIVISEPVLSQDGQRRSLRLHDATGEIVVAAEQLEGIRPGDRLRVNGFVGDTRGELEVRARTGGLLRLASVGGQ</sequence>
<evidence type="ECO:0000313" key="2">
    <source>
        <dbReference type="Proteomes" id="UP001469365"/>
    </source>
</evidence>
<dbReference type="EMBL" id="JBBPCC010000004">
    <property type="protein sequence ID" value="MEK8128061.1"/>
    <property type="molecule type" value="Genomic_DNA"/>
</dbReference>
<protein>
    <recommendedName>
        <fullName evidence="3">DUF5666 domain-containing protein</fullName>
    </recommendedName>
</protein>
<accession>A0ABU9DGR6</accession>
<organism evidence="1 2">
    <name type="scientific">Paenibacillus filicis</name>
    <dbReference type="NCBI Taxonomy" id="669464"/>
    <lineage>
        <taxon>Bacteria</taxon>
        <taxon>Bacillati</taxon>
        <taxon>Bacillota</taxon>
        <taxon>Bacilli</taxon>
        <taxon>Bacillales</taxon>
        <taxon>Paenibacillaceae</taxon>
        <taxon>Paenibacillus</taxon>
    </lineage>
</organism>
<keyword evidence="2" id="KW-1185">Reference proteome</keyword>
<name>A0ABU9DGR6_9BACL</name>
<dbReference type="Proteomes" id="UP001469365">
    <property type="component" value="Unassembled WGS sequence"/>
</dbReference>